<gene>
    <name evidence="1" type="ORF">LARSCL_LOCUS9819</name>
</gene>
<organism evidence="1 2">
    <name type="scientific">Larinioides sclopetarius</name>
    <dbReference type="NCBI Taxonomy" id="280406"/>
    <lineage>
        <taxon>Eukaryota</taxon>
        <taxon>Metazoa</taxon>
        <taxon>Ecdysozoa</taxon>
        <taxon>Arthropoda</taxon>
        <taxon>Chelicerata</taxon>
        <taxon>Arachnida</taxon>
        <taxon>Araneae</taxon>
        <taxon>Araneomorphae</taxon>
        <taxon>Entelegynae</taxon>
        <taxon>Araneoidea</taxon>
        <taxon>Araneidae</taxon>
        <taxon>Larinioides</taxon>
    </lineage>
</organism>
<dbReference type="Proteomes" id="UP001497382">
    <property type="component" value="Unassembled WGS sequence"/>
</dbReference>
<comment type="caution">
    <text evidence="1">The sequence shown here is derived from an EMBL/GenBank/DDBJ whole genome shotgun (WGS) entry which is preliminary data.</text>
</comment>
<proteinExistence type="predicted"/>
<dbReference type="AlphaFoldDB" id="A0AAV2A4B8"/>
<keyword evidence="2" id="KW-1185">Reference proteome</keyword>
<sequence length="133" mass="14901">MKVVAFRSVHAFIGVLGLNFKLLASEGKRKGLRIVRAQFPAAPRFLLLTQLVLIVIDTKCSTERIASITLDSKLESEERFHASNVTSVTLSAILRITATFRKAQMTKSQPCSPVKMRARYPDFFSTFIPLNTK</sequence>
<evidence type="ECO:0000313" key="2">
    <source>
        <dbReference type="Proteomes" id="UP001497382"/>
    </source>
</evidence>
<name>A0AAV2A4B8_9ARAC</name>
<evidence type="ECO:0000313" key="1">
    <source>
        <dbReference type="EMBL" id="CAL1278507.1"/>
    </source>
</evidence>
<reference evidence="1 2" key="1">
    <citation type="submission" date="2024-04" db="EMBL/GenBank/DDBJ databases">
        <authorList>
            <person name="Rising A."/>
            <person name="Reimegard J."/>
            <person name="Sonavane S."/>
            <person name="Akerstrom W."/>
            <person name="Nylinder S."/>
            <person name="Hedman E."/>
            <person name="Kallberg Y."/>
        </authorList>
    </citation>
    <scope>NUCLEOTIDE SEQUENCE [LARGE SCALE GENOMIC DNA]</scope>
</reference>
<protein>
    <submittedName>
        <fullName evidence="1">Uncharacterized protein</fullName>
    </submittedName>
</protein>
<dbReference type="EMBL" id="CAXIEN010000113">
    <property type="protein sequence ID" value="CAL1278507.1"/>
    <property type="molecule type" value="Genomic_DNA"/>
</dbReference>
<accession>A0AAV2A4B8</accession>